<evidence type="ECO:0000313" key="2">
    <source>
        <dbReference type="Proteomes" id="UP000318050"/>
    </source>
</evidence>
<organism evidence="1 2">
    <name type="scientific">Nitrospirillum amazonense</name>
    <dbReference type="NCBI Taxonomy" id="28077"/>
    <lineage>
        <taxon>Bacteria</taxon>
        <taxon>Pseudomonadati</taxon>
        <taxon>Pseudomonadota</taxon>
        <taxon>Alphaproteobacteria</taxon>
        <taxon>Rhodospirillales</taxon>
        <taxon>Azospirillaceae</taxon>
        <taxon>Nitrospirillum</taxon>
    </lineage>
</organism>
<dbReference type="OrthoDB" id="8442236at2"/>
<dbReference type="Proteomes" id="UP000318050">
    <property type="component" value="Unassembled WGS sequence"/>
</dbReference>
<comment type="caution">
    <text evidence="1">The sequence shown here is derived from an EMBL/GenBank/DDBJ whole genome shotgun (WGS) entry which is preliminary data.</text>
</comment>
<dbReference type="AlphaFoldDB" id="A0A560HLI8"/>
<reference evidence="1 2" key="1">
    <citation type="submission" date="2019-06" db="EMBL/GenBank/DDBJ databases">
        <title>Genomic Encyclopedia of Type Strains, Phase IV (KMG-V): Genome sequencing to study the core and pangenomes of soil and plant-associated prokaryotes.</title>
        <authorList>
            <person name="Whitman W."/>
        </authorList>
    </citation>
    <scope>NUCLEOTIDE SEQUENCE [LARGE SCALE GENOMIC DNA]</scope>
    <source>
        <strain evidence="1 2">BR 11140</strain>
    </source>
</reference>
<protein>
    <recommendedName>
        <fullName evidence="3">Hydroxyquinol 1,2-dioxygenase</fullName>
    </recommendedName>
</protein>
<sequence length="166" mass="18286">MEYRTRFGSISDYEKGKVIPIDDDPKNYVFSNIFEVANTSAPYERVAVAKNLEYVIEAARADGVSAWYTAAHDEFALAMDGSVEIELVKLDNPTEFAPAGSQGARKLPAEPVGRKMGRLVLSRGHQGLLPRGSAYRFKADNPGCLMIQTVEGPETVQKWAEICQNS</sequence>
<evidence type="ECO:0008006" key="3">
    <source>
        <dbReference type="Google" id="ProtNLM"/>
    </source>
</evidence>
<name>A0A560HLI8_9PROT</name>
<gene>
    <name evidence="1" type="ORF">FBZ92_1436</name>
</gene>
<dbReference type="EMBL" id="VITT01000043">
    <property type="protein sequence ID" value="TWB46811.1"/>
    <property type="molecule type" value="Genomic_DNA"/>
</dbReference>
<accession>A0A560HLI8</accession>
<proteinExistence type="predicted"/>
<evidence type="ECO:0000313" key="1">
    <source>
        <dbReference type="EMBL" id="TWB46811.1"/>
    </source>
</evidence>